<dbReference type="Proteomes" id="UP001303046">
    <property type="component" value="Unassembled WGS sequence"/>
</dbReference>
<reference evidence="12 13" key="1">
    <citation type="submission" date="2023-08" db="EMBL/GenBank/DDBJ databases">
        <title>A Necator americanus chromosomal reference genome.</title>
        <authorList>
            <person name="Ilik V."/>
            <person name="Petrzelkova K.J."/>
            <person name="Pardy F."/>
            <person name="Fuh T."/>
            <person name="Niatou-Singa F.S."/>
            <person name="Gouil Q."/>
            <person name="Baker L."/>
            <person name="Ritchie M.E."/>
            <person name="Jex A.R."/>
            <person name="Gazzola D."/>
            <person name="Li H."/>
            <person name="Toshio Fujiwara R."/>
            <person name="Zhan B."/>
            <person name="Aroian R.V."/>
            <person name="Pafco B."/>
            <person name="Schwarz E.M."/>
        </authorList>
    </citation>
    <scope>NUCLEOTIDE SEQUENCE [LARGE SCALE GENOMIC DNA]</scope>
    <source>
        <strain evidence="12 13">Aroian</strain>
        <tissue evidence="12">Whole animal</tissue>
    </source>
</reference>
<evidence type="ECO:0000313" key="13">
    <source>
        <dbReference type="Proteomes" id="UP001303046"/>
    </source>
</evidence>
<evidence type="ECO:0000259" key="11">
    <source>
        <dbReference type="PROSITE" id="PS50939"/>
    </source>
</evidence>
<comment type="subcellular location">
    <subcellularLocation>
        <location evidence="1">Membrane</location>
    </subcellularLocation>
</comment>
<feature type="transmembrane region" description="Helical" evidence="8">
    <location>
        <begin position="463"/>
        <end position="489"/>
    </location>
</feature>
<dbReference type="CDD" id="cd09628">
    <property type="entry name" value="DOMON_SDR_2_like"/>
    <property type="match status" value="1"/>
</dbReference>
<organism evidence="12 13">
    <name type="scientific">Necator americanus</name>
    <name type="common">Human hookworm</name>
    <dbReference type="NCBI Taxonomy" id="51031"/>
    <lineage>
        <taxon>Eukaryota</taxon>
        <taxon>Metazoa</taxon>
        <taxon>Ecdysozoa</taxon>
        <taxon>Nematoda</taxon>
        <taxon>Chromadorea</taxon>
        <taxon>Rhabditida</taxon>
        <taxon>Rhabditina</taxon>
        <taxon>Rhabditomorpha</taxon>
        <taxon>Strongyloidea</taxon>
        <taxon>Ancylostomatidae</taxon>
        <taxon>Bunostominae</taxon>
        <taxon>Necator</taxon>
    </lineage>
</organism>
<dbReference type="PANTHER" id="PTHR23130">
    <property type="entry name" value="CYTOCHROME B561 AND DOMON DOMAIN-CONTAINING PROTEIN"/>
    <property type="match status" value="1"/>
</dbReference>
<keyword evidence="6 8" id="KW-1133">Transmembrane helix</keyword>
<dbReference type="Pfam" id="PF03188">
    <property type="entry name" value="Cytochrom_B561"/>
    <property type="match status" value="1"/>
</dbReference>
<evidence type="ECO:0000256" key="7">
    <source>
        <dbReference type="ARBA" id="ARBA00023136"/>
    </source>
</evidence>
<proteinExistence type="predicted"/>
<dbReference type="EMBL" id="JAVFWL010000002">
    <property type="protein sequence ID" value="KAK6737011.1"/>
    <property type="molecule type" value="Genomic_DNA"/>
</dbReference>
<evidence type="ECO:0000259" key="10">
    <source>
        <dbReference type="PROSITE" id="PS50836"/>
    </source>
</evidence>
<evidence type="ECO:0000256" key="6">
    <source>
        <dbReference type="ARBA" id="ARBA00022989"/>
    </source>
</evidence>
<gene>
    <name evidence="12" type="primary">Necator_chrII.g7397</name>
    <name evidence="12" type="ORF">RB195_019604</name>
</gene>
<evidence type="ECO:0008006" key="14">
    <source>
        <dbReference type="Google" id="ProtNLM"/>
    </source>
</evidence>
<feature type="transmembrane region" description="Helical" evidence="8">
    <location>
        <begin position="280"/>
        <end position="300"/>
    </location>
</feature>
<dbReference type="PANTHER" id="PTHR23130:SF171">
    <property type="entry name" value="OS01G0895300 PROTEIN"/>
    <property type="match status" value="1"/>
</dbReference>
<keyword evidence="3 8" id="KW-0812">Transmembrane</keyword>
<dbReference type="InterPro" id="IPR006593">
    <property type="entry name" value="Cyt_b561/ferric_Rdtase_TM"/>
</dbReference>
<evidence type="ECO:0000256" key="1">
    <source>
        <dbReference type="ARBA" id="ARBA00004370"/>
    </source>
</evidence>
<keyword evidence="13" id="KW-1185">Reference proteome</keyword>
<feature type="signal peptide" evidence="9">
    <location>
        <begin position="1"/>
        <end position="17"/>
    </location>
</feature>
<dbReference type="CDD" id="cd08760">
    <property type="entry name" value="Cyt_b561_FRRS1_like"/>
    <property type="match status" value="1"/>
</dbReference>
<protein>
    <recommendedName>
        <fullName evidence="14">Cytochrome b561 domain-containing protein</fullName>
    </recommendedName>
</protein>
<feature type="domain" description="DOMON" evidence="10">
    <location>
        <begin position="44"/>
        <end position="174"/>
    </location>
</feature>
<dbReference type="Gene3D" id="1.20.120.1770">
    <property type="match status" value="1"/>
</dbReference>
<feature type="transmembrane region" description="Helical" evidence="8">
    <location>
        <begin position="234"/>
        <end position="259"/>
    </location>
</feature>
<dbReference type="PROSITE" id="PS50939">
    <property type="entry name" value="CYTOCHROME_B561"/>
    <property type="match status" value="1"/>
</dbReference>
<dbReference type="SMART" id="SM00665">
    <property type="entry name" value="B561"/>
    <property type="match status" value="1"/>
</dbReference>
<accession>A0ABR1CGK7</accession>
<evidence type="ECO:0000256" key="3">
    <source>
        <dbReference type="ARBA" id="ARBA00022692"/>
    </source>
</evidence>
<evidence type="ECO:0000256" key="8">
    <source>
        <dbReference type="SAM" id="Phobius"/>
    </source>
</evidence>
<comment type="caution">
    <text evidence="12">The sequence shown here is derived from an EMBL/GenBank/DDBJ whole genome shotgun (WGS) entry which is preliminary data.</text>
</comment>
<feature type="transmembrane region" description="Helical" evidence="8">
    <location>
        <begin position="352"/>
        <end position="375"/>
    </location>
</feature>
<keyword evidence="4 9" id="KW-0732">Signal</keyword>
<keyword evidence="7 8" id="KW-0472">Membrane</keyword>
<name>A0ABR1CGK7_NECAM</name>
<feature type="chain" id="PRO_5045672507" description="Cytochrome b561 domain-containing protein" evidence="9">
    <location>
        <begin position="18"/>
        <end position="493"/>
    </location>
</feature>
<evidence type="ECO:0000256" key="9">
    <source>
        <dbReference type="SAM" id="SignalP"/>
    </source>
</evidence>
<dbReference type="PROSITE" id="PS50836">
    <property type="entry name" value="DOMON"/>
    <property type="match status" value="1"/>
</dbReference>
<evidence type="ECO:0000313" key="12">
    <source>
        <dbReference type="EMBL" id="KAK6737011.1"/>
    </source>
</evidence>
<sequence length="493" mass="55570">MLTNALLLLTTIFYASALSLEGCNVTESCWFHPPKCEENDRSKCISGVRWSMEPDGLKIQLQTYVNDLDLTRPVYAALGFSYNQRMDDDTVVECVQPLHGPGKVQVSFNDETSNNVLPQASSVLLEGGSSALEDGLLTCNMKFMLDNVPLVSNETQFMIHDLESQPYFLLFARGSADPWTLEKDIHSVNDNPQFPWMSQEMVLFCRENCTSNNFYNLDDGIQSKVERFWRYRVAVLHGVALIFAWWVLGSSAILIARYFKPLFPRKRLLGTAVWFQLHRDLFVVSLVLQILAVVFIFWQASWVWYQCSYQCTPKDFSKKMHAITGIIATILAALQPFIGFARPSPNSEYRYIFNWTHWLVGMIAWSFASATMVLALPMGKTGLNAVYGYVPNYVMGGYILFFIGCNIVMEMLATNNDVRMEKLVSEIKPHQFIVGPSGMALSHLNGPAVESPLAPPTRANARLLIFFLHLIVALGVAITITVMLVKILLSHSP</sequence>
<evidence type="ECO:0000256" key="2">
    <source>
        <dbReference type="ARBA" id="ARBA00022448"/>
    </source>
</evidence>
<feature type="transmembrane region" description="Helical" evidence="8">
    <location>
        <begin position="395"/>
        <end position="413"/>
    </location>
</feature>
<evidence type="ECO:0000256" key="4">
    <source>
        <dbReference type="ARBA" id="ARBA00022729"/>
    </source>
</evidence>
<keyword evidence="5" id="KW-0249">Electron transport</keyword>
<dbReference type="InterPro" id="IPR005018">
    <property type="entry name" value="DOMON_domain"/>
</dbReference>
<feature type="domain" description="Cytochrome b561" evidence="11">
    <location>
        <begin position="198"/>
        <end position="412"/>
    </location>
</feature>
<evidence type="ECO:0000256" key="5">
    <source>
        <dbReference type="ARBA" id="ARBA00022982"/>
    </source>
</evidence>
<feature type="transmembrane region" description="Helical" evidence="8">
    <location>
        <begin position="320"/>
        <end position="340"/>
    </location>
</feature>
<keyword evidence="2" id="KW-0813">Transport</keyword>